<reference evidence="4 5" key="1">
    <citation type="submission" date="2024-10" db="EMBL/GenBank/DDBJ databases">
        <title>Updated reference genomes for cyclostephanoid diatoms.</title>
        <authorList>
            <person name="Roberts W.R."/>
            <person name="Alverson A.J."/>
        </authorList>
    </citation>
    <scope>NUCLEOTIDE SEQUENCE [LARGE SCALE GENOMIC DNA]</scope>
    <source>
        <strain evidence="4 5">AJA010-31</strain>
    </source>
</reference>
<dbReference type="EMBL" id="JALLPJ020000312">
    <property type="protein sequence ID" value="KAL3795711.1"/>
    <property type="molecule type" value="Genomic_DNA"/>
</dbReference>
<dbReference type="PROSITE" id="PS51294">
    <property type="entry name" value="HTH_MYB"/>
    <property type="match status" value="2"/>
</dbReference>
<feature type="domain" description="HTH myb-type" evidence="3">
    <location>
        <begin position="28"/>
        <end position="75"/>
    </location>
</feature>
<protein>
    <recommendedName>
        <fullName evidence="6">Myb-like domain-containing protein</fullName>
    </recommendedName>
</protein>
<dbReference type="SMART" id="SM00717">
    <property type="entry name" value="SANT"/>
    <property type="match status" value="2"/>
</dbReference>
<feature type="domain" description="Myb-like" evidence="2">
    <location>
        <begin position="81"/>
        <end position="129"/>
    </location>
</feature>
<dbReference type="PANTHER" id="PTHR45614">
    <property type="entry name" value="MYB PROTEIN-RELATED"/>
    <property type="match status" value="1"/>
</dbReference>
<name>A0ABD3Q889_9STRA</name>
<feature type="region of interest" description="Disordered" evidence="1">
    <location>
        <begin position="1"/>
        <end position="37"/>
    </location>
</feature>
<evidence type="ECO:0000313" key="5">
    <source>
        <dbReference type="Proteomes" id="UP001530400"/>
    </source>
</evidence>
<dbReference type="PROSITE" id="PS50090">
    <property type="entry name" value="MYB_LIKE"/>
    <property type="match status" value="2"/>
</dbReference>
<evidence type="ECO:0000259" key="3">
    <source>
        <dbReference type="PROSITE" id="PS51294"/>
    </source>
</evidence>
<evidence type="ECO:0000256" key="1">
    <source>
        <dbReference type="SAM" id="MobiDB-lite"/>
    </source>
</evidence>
<evidence type="ECO:0000259" key="2">
    <source>
        <dbReference type="PROSITE" id="PS50090"/>
    </source>
</evidence>
<proteinExistence type="predicted"/>
<dbReference type="InterPro" id="IPR017930">
    <property type="entry name" value="Myb_dom"/>
</dbReference>
<evidence type="ECO:0000313" key="4">
    <source>
        <dbReference type="EMBL" id="KAL3795711.1"/>
    </source>
</evidence>
<sequence>MAKTARSNPLVDAAAADSAETKRKAKTSPKPRTARWTDEEVKRLRAFVPDGVPSGTWSFIASHFEGRNAKSCRQKYFQIADQNKKGQNWSVEEDHILISLQGREGNKWKLISESIKGRSENDVKVRGKK</sequence>
<dbReference type="PANTHER" id="PTHR45614:SF25">
    <property type="entry name" value="MYB PROTEIN"/>
    <property type="match status" value="1"/>
</dbReference>
<dbReference type="Pfam" id="PF00249">
    <property type="entry name" value="Myb_DNA-binding"/>
    <property type="match status" value="2"/>
</dbReference>
<dbReference type="InterPro" id="IPR001005">
    <property type="entry name" value="SANT/Myb"/>
</dbReference>
<feature type="compositionally biased region" description="Basic residues" evidence="1">
    <location>
        <begin position="23"/>
        <end position="33"/>
    </location>
</feature>
<dbReference type="AlphaFoldDB" id="A0ABD3Q889"/>
<feature type="domain" description="HTH myb-type" evidence="3">
    <location>
        <begin position="81"/>
        <end position="129"/>
    </location>
</feature>
<dbReference type="Proteomes" id="UP001530400">
    <property type="component" value="Unassembled WGS sequence"/>
</dbReference>
<gene>
    <name evidence="4" type="ORF">ACHAWO_004296</name>
</gene>
<feature type="domain" description="Myb-like" evidence="2">
    <location>
        <begin position="28"/>
        <end position="80"/>
    </location>
</feature>
<accession>A0ABD3Q889</accession>
<dbReference type="InterPro" id="IPR009057">
    <property type="entry name" value="Homeodomain-like_sf"/>
</dbReference>
<organism evidence="4 5">
    <name type="scientific">Cyclotella atomus</name>
    <dbReference type="NCBI Taxonomy" id="382360"/>
    <lineage>
        <taxon>Eukaryota</taxon>
        <taxon>Sar</taxon>
        <taxon>Stramenopiles</taxon>
        <taxon>Ochrophyta</taxon>
        <taxon>Bacillariophyta</taxon>
        <taxon>Coscinodiscophyceae</taxon>
        <taxon>Thalassiosirophycidae</taxon>
        <taxon>Stephanodiscales</taxon>
        <taxon>Stephanodiscaceae</taxon>
        <taxon>Cyclotella</taxon>
    </lineage>
</organism>
<keyword evidence="5" id="KW-1185">Reference proteome</keyword>
<dbReference type="CDD" id="cd00167">
    <property type="entry name" value="SANT"/>
    <property type="match status" value="2"/>
</dbReference>
<dbReference type="Gene3D" id="1.10.10.60">
    <property type="entry name" value="Homeodomain-like"/>
    <property type="match status" value="2"/>
</dbReference>
<dbReference type="InterPro" id="IPR050560">
    <property type="entry name" value="MYB_TF"/>
</dbReference>
<comment type="caution">
    <text evidence="4">The sequence shown here is derived from an EMBL/GenBank/DDBJ whole genome shotgun (WGS) entry which is preliminary data.</text>
</comment>
<dbReference type="SUPFAM" id="SSF46689">
    <property type="entry name" value="Homeodomain-like"/>
    <property type="match status" value="1"/>
</dbReference>
<evidence type="ECO:0008006" key="6">
    <source>
        <dbReference type="Google" id="ProtNLM"/>
    </source>
</evidence>